<sequence>MMSIDDDFIDRVLEGLASDDEVAEFQVWLQVTENVERYAYRAELHSNLWRCLGRRDIQKSALELGMEHPASDFVPQEGLRSPIDRSRQLSMLTAVTLVTAACILIAFVLTGGKKEEGSTNDFVASVVRNVGGAVAKNGAPWNEPQIPVGAYVLQEGLLSLQFGGGVIVYIEAPAHFDAISTQRLVLHTGRLSARVPPEGIGFTVVTPEAEVVDFGTEFSIDVEDGSSEVHVFDGLVRVHPTKAIQGDSTASLDLKASQAVRISEGQSAPEDISIATDRFIRDFDEQARKYAPAIRKMSPLAFYRMPIRDKGLVSEPSKYSGVVLTGKGKRPPHARGVFVGGSLRVGVDSIGRGGRVDDPPALNTGQFSVTLFVYRESDDASATAVTNIHDDHGNFDVSLDDNGRLQATVRSRDGSQSTVIGESVLTLRQWRHVVLTVDGHNMQFYEDGKLVGSKSCAELATSESDPIWFGTNASTTQAWDGRIDEVALFDRALDDEEVLTLYRLAQEEITRSR</sequence>
<dbReference type="InterPro" id="IPR012373">
    <property type="entry name" value="Ferrdict_sens_TM"/>
</dbReference>
<accession>L7CBV5</accession>
<name>L7CBV5_RHOBT</name>
<dbReference type="GO" id="GO:0016989">
    <property type="term" value="F:sigma factor antagonist activity"/>
    <property type="evidence" value="ECO:0007669"/>
    <property type="project" value="TreeGrafter"/>
</dbReference>
<protein>
    <submittedName>
        <fullName evidence="3">Protein containing FecR protein domain protein</fullName>
    </submittedName>
</protein>
<organism evidence="3 4">
    <name type="scientific">Rhodopirellula baltica SWK14</name>
    <dbReference type="NCBI Taxonomy" id="993516"/>
    <lineage>
        <taxon>Bacteria</taxon>
        <taxon>Pseudomonadati</taxon>
        <taxon>Planctomycetota</taxon>
        <taxon>Planctomycetia</taxon>
        <taxon>Pirellulales</taxon>
        <taxon>Pirellulaceae</taxon>
        <taxon>Rhodopirellula</taxon>
    </lineage>
</organism>
<dbReference type="PANTHER" id="PTHR30273">
    <property type="entry name" value="PERIPLASMIC SIGNAL SENSOR AND SIGMA FACTOR ACTIVATOR FECR-RELATED"/>
    <property type="match status" value="1"/>
</dbReference>
<dbReference type="InterPro" id="IPR013320">
    <property type="entry name" value="ConA-like_dom_sf"/>
</dbReference>
<dbReference type="AlphaFoldDB" id="L7CBV5"/>
<dbReference type="PATRIC" id="fig|993516.3.peg.5916"/>
<dbReference type="SUPFAM" id="SSF49899">
    <property type="entry name" value="Concanavalin A-like lectins/glucanases"/>
    <property type="match status" value="1"/>
</dbReference>
<keyword evidence="1" id="KW-0812">Transmembrane</keyword>
<keyword evidence="1" id="KW-0472">Membrane</keyword>
<dbReference type="Pfam" id="PF04773">
    <property type="entry name" value="FecR"/>
    <property type="match status" value="1"/>
</dbReference>
<comment type="caution">
    <text evidence="3">The sequence shown here is derived from an EMBL/GenBank/DDBJ whole genome shotgun (WGS) entry which is preliminary data.</text>
</comment>
<dbReference type="RefSeq" id="WP_007340120.1">
    <property type="nucleotide sequence ID" value="NZ_AMWG01000152.1"/>
</dbReference>
<evidence type="ECO:0000313" key="4">
    <source>
        <dbReference type="Proteomes" id="UP000010959"/>
    </source>
</evidence>
<feature type="domain" description="FecR protein" evidence="2">
    <location>
        <begin position="159"/>
        <end position="237"/>
    </location>
</feature>
<dbReference type="Gene3D" id="2.60.120.200">
    <property type="match status" value="1"/>
</dbReference>
<feature type="transmembrane region" description="Helical" evidence="1">
    <location>
        <begin position="89"/>
        <end position="109"/>
    </location>
</feature>
<keyword evidence="1" id="KW-1133">Transmembrane helix</keyword>
<reference evidence="3 4" key="1">
    <citation type="journal article" date="2013" name="Mar. Genomics">
        <title>Expression of sulfatases in Rhodopirellula baltica and the diversity of sulfatases in the genus Rhodopirellula.</title>
        <authorList>
            <person name="Wegner C.E."/>
            <person name="Richter-Heitmann T."/>
            <person name="Klindworth A."/>
            <person name="Klockow C."/>
            <person name="Richter M."/>
            <person name="Achstetter T."/>
            <person name="Glockner F.O."/>
            <person name="Harder J."/>
        </authorList>
    </citation>
    <scope>NUCLEOTIDE SEQUENCE [LARGE SCALE GENOMIC DNA]</scope>
    <source>
        <strain evidence="3 4">SWK14</strain>
    </source>
</reference>
<dbReference type="Pfam" id="PF13385">
    <property type="entry name" value="Laminin_G_3"/>
    <property type="match status" value="1"/>
</dbReference>
<gene>
    <name evidence="3" type="ORF">RBSWK_05528</name>
</gene>
<dbReference type="EMBL" id="AMWG01000152">
    <property type="protein sequence ID" value="ELP30576.1"/>
    <property type="molecule type" value="Genomic_DNA"/>
</dbReference>
<dbReference type="InterPro" id="IPR006860">
    <property type="entry name" value="FecR"/>
</dbReference>
<evidence type="ECO:0000256" key="1">
    <source>
        <dbReference type="SAM" id="Phobius"/>
    </source>
</evidence>
<dbReference type="PANTHER" id="PTHR30273:SF2">
    <property type="entry name" value="PROTEIN FECR"/>
    <property type="match status" value="1"/>
</dbReference>
<evidence type="ECO:0000313" key="3">
    <source>
        <dbReference type="EMBL" id="ELP30576.1"/>
    </source>
</evidence>
<dbReference type="Proteomes" id="UP000010959">
    <property type="component" value="Unassembled WGS sequence"/>
</dbReference>
<proteinExistence type="predicted"/>
<evidence type="ECO:0000259" key="2">
    <source>
        <dbReference type="Pfam" id="PF04773"/>
    </source>
</evidence>
<dbReference type="Gene3D" id="2.60.120.1440">
    <property type="match status" value="1"/>
</dbReference>